<sequence>MHDAMTGHDSGVIAANPAPDEYVARIEVWPACACPQHRAD</sequence>
<evidence type="ECO:0000313" key="2">
    <source>
        <dbReference type="Proteomes" id="UP001212821"/>
    </source>
</evidence>
<organism evidence="1 2">
    <name type="scientific">Kitasatospora cathayae</name>
    <dbReference type="NCBI Taxonomy" id="3004092"/>
    <lineage>
        <taxon>Bacteria</taxon>
        <taxon>Bacillati</taxon>
        <taxon>Actinomycetota</taxon>
        <taxon>Actinomycetes</taxon>
        <taxon>Kitasatosporales</taxon>
        <taxon>Streptomycetaceae</taxon>
        <taxon>Kitasatospora</taxon>
    </lineage>
</organism>
<gene>
    <name evidence="1" type="ORF">O1G21_28875</name>
</gene>
<proteinExistence type="predicted"/>
<name>A0ABY7Q9V9_9ACTN</name>
<evidence type="ECO:0000313" key="1">
    <source>
        <dbReference type="EMBL" id="WBP89452.1"/>
    </source>
</evidence>
<dbReference type="Proteomes" id="UP001212821">
    <property type="component" value="Chromosome"/>
</dbReference>
<keyword evidence="2" id="KW-1185">Reference proteome</keyword>
<protein>
    <recommendedName>
        <fullName evidence="3">Transposase</fullName>
    </recommendedName>
</protein>
<dbReference type="RefSeq" id="WP_270147773.1">
    <property type="nucleotide sequence ID" value="NZ_CP115450.1"/>
</dbReference>
<dbReference type="EMBL" id="CP115450">
    <property type="protein sequence ID" value="WBP89452.1"/>
    <property type="molecule type" value="Genomic_DNA"/>
</dbReference>
<reference evidence="2" key="1">
    <citation type="submission" date="2022-12" db="EMBL/GenBank/DDBJ databases">
        <authorList>
            <person name="Mo P."/>
        </authorList>
    </citation>
    <scope>NUCLEOTIDE SEQUENCE [LARGE SCALE GENOMIC DNA]</scope>
    <source>
        <strain evidence="2">HUAS 3-15</strain>
    </source>
</reference>
<accession>A0ABY7Q9V9</accession>
<evidence type="ECO:0008006" key="3">
    <source>
        <dbReference type="Google" id="ProtNLM"/>
    </source>
</evidence>